<accession>A0AAD4NHX9</accession>
<evidence type="ECO:0000256" key="1">
    <source>
        <dbReference type="SAM" id="SignalP"/>
    </source>
</evidence>
<gene>
    <name evidence="2" type="ORF">DdX_02604</name>
</gene>
<comment type="caution">
    <text evidence="2">The sequence shown here is derived from an EMBL/GenBank/DDBJ whole genome shotgun (WGS) entry which is preliminary data.</text>
</comment>
<dbReference type="Proteomes" id="UP001201812">
    <property type="component" value="Unassembled WGS sequence"/>
</dbReference>
<keyword evidence="1" id="KW-0732">Signal</keyword>
<dbReference type="AlphaFoldDB" id="A0AAD4NHX9"/>
<protein>
    <submittedName>
        <fullName evidence="2">Uncharacterized protein</fullName>
    </submittedName>
</protein>
<sequence>MSRIALIALVAAIFLISSMVEVTEAQWGWPYSYGYYGYGWPYFNNYLWWGKRSAGFSPSESDAALQGPQSAVGQ</sequence>
<name>A0AAD4NHX9_9BILA</name>
<proteinExistence type="predicted"/>
<dbReference type="EMBL" id="JAKKPZ010000002">
    <property type="protein sequence ID" value="KAI1725917.1"/>
    <property type="molecule type" value="Genomic_DNA"/>
</dbReference>
<feature type="signal peptide" evidence="1">
    <location>
        <begin position="1"/>
        <end position="25"/>
    </location>
</feature>
<feature type="chain" id="PRO_5042060678" evidence="1">
    <location>
        <begin position="26"/>
        <end position="74"/>
    </location>
</feature>
<evidence type="ECO:0000313" key="3">
    <source>
        <dbReference type="Proteomes" id="UP001201812"/>
    </source>
</evidence>
<keyword evidence="3" id="KW-1185">Reference proteome</keyword>
<evidence type="ECO:0000313" key="2">
    <source>
        <dbReference type="EMBL" id="KAI1725917.1"/>
    </source>
</evidence>
<reference evidence="2" key="1">
    <citation type="submission" date="2022-01" db="EMBL/GenBank/DDBJ databases">
        <title>Genome Sequence Resource for Two Populations of Ditylenchus destructor, the Migratory Endoparasitic Phytonematode.</title>
        <authorList>
            <person name="Zhang H."/>
            <person name="Lin R."/>
            <person name="Xie B."/>
        </authorList>
    </citation>
    <scope>NUCLEOTIDE SEQUENCE</scope>
    <source>
        <strain evidence="2">BazhouSP</strain>
    </source>
</reference>
<organism evidence="2 3">
    <name type="scientific">Ditylenchus destructor</name>
    <dbReference type="NCBI Taxonomy" id="166010"/>
    <lineage>
        <taxon>Eukaryota</taxon>
        <taxon>Metazoa</taxon>
        <taxon>Ecdysozoa</taxon>
        <taxon>Nematoda</taxon>
        <taxon>Chromadorea</taxon>
        <taxon>Rhabditida</taxon>
        <taxon>Tylenchina</taxon>
        <taxon>Tylenchomorpha</taxon>
        <taxon>Sphaerularioidea</taxon>
        <taxon>Anguinidae</taxon>
        <taxon>Anguininae</taxon>
        <taxon>Ditylenchus</taxon>
    </lineage>
</organism>